<dbReference type="GeneTree" id="ENSGT00940000164706"/>
<dbReference type="FunCoup" id="A0A674BRW4">
    <property type="interactions" value="1"/>
</dbReference>
<dbReference type="Ensembl" id="ENSSTUT00000078763.1">
    <property type="protein sequence ID" value="ENSSTUP00000074130.1"/>
    <property type="gene ID" value="ENSSTUG00000032500.1"/>
</dbReference>
<evidence type="ECO:0000256" key="5">
    <source>
        <dbReference type="ARBA" id="ARBA00023136"/>
    </source>
</evidence>
<dbReference type="PROSITE" id="PS50835">
    <property type="entry name" value="IG_LIKE"/>
    <property type="match status" value="2"/>
</dbReference>
<evidence type="ECO:0000313" key="12">
    <source>
        <dbReference type="Proteomes" id="UP000472277"/>
    </source>
</evidence>
<evidence type="ECO:0000256" key="3">
    <source>
        <dbReference type="ARBA" id="ARBA00022729"/>
    </source>
</evidence>
<evidence type="ECO:0000256" key="4">
    <source>
        <dbReference type="ARBA" id="ARBA00022989"/>
    </source>
</evidence>
<feature type="domain" description="Ig-like" evidence="10">
    <location>
        <begin position="45"/>
        <end position="151"/>
    </location>
</feature>
<keyword evidence="6" id="KW-1015">Disulfide bond</keyword>
<dbReference type="OMA" id="MSATWAP"/>
<reference evidence="11" key="1">
    <citation type="submission" date="2025-08" db="UniProtKB">
        <authorList>
            <consortium name="Ensembl"/>
        </authorList>
    </citation>
    <scope>IDENTIFICATION</scope>
</reference>
<comment type="subcellular location">
    <subcellularLocation>
        <location evidence="1">Membrane</location>
        <topology evidence="1">Single-pass membrane protein</topology>
    </subcellularLocation>
</comment>
<keyword evidence="7" id="KW-0325">Glycoprotein</keyword>
<name>A0A674BRW4_SALTR</name>
<protein>
    <submittedName>
        <fullName evidence="11">OX-2 membrane glycoprotein-like</fullName>
    </submittedName>
</protein>
<evidence type="ECO:0000256" key="2">
    <source>
        <dbReference type="ARBA" id="ARBA00022692"/>
    </source>
</evidence>
<dbReference type="InterPro" id="IPR047164">
    <property type="entry name" value="OX2G-like"/>
</dbReference>
<reference evidence="11" key="2">
    <citation type="submission" date="2025-09" db="UniProtKB">
        <authorList>
            <consortium name="Ensembl"/>
        </authorList>
    </citation>
    <scope>IDENTIFICATION</scope>
</reference>
<dbReference type="PANTHER" id="PTHR46841:SF4">
    <property type="entry name" value="SC:D189"/>
    <property type="match status" value="1"/>
</dbReference>
<organism evidence="11 12">
    <name type="scientific">Salmo trutta</name>
    <name type="common">Brown trout</name>
    <dbReference type="NCBI Taxonomy" id="8032"/>
    <lineage>
        <taxon>Eukaryota</taxon>
        <taxon>Metazoa</taxon>
        <taxon>Chordata</taxon>
        <taxon>Craniata</taxon>
        <taxon>Vertebrata</taxon>
        <taxon>Euteleostomi</taxon>
        <taxon>Actinopterygii</taxon>
        <taxon>Neopterygii</taxon>
        <taxon>Teleostei</taxon>
        <taxon>Protacanthopterygii</taxon>
        <taxon>Salmoniformes</taxon>
        <taxon>Salmonidae</taxon>
        <taxon>Salmoninae</taxon>
        <taxon>Salmo</taxon>
    </lineage>
</organism>
<dbReference type="InterPro" id="IPR036179">
    <property type="entry name" value="Ig-like_dom_sf"/>
</dbReference>
<keyword evidence="5 9" id="KW-0472">Membrane</keyword>
<dbReference type="InterPro" id="IPR003599">
    <property type="entry name" value="Ig_sub"/>
</dbReference>
<keyword evidence="3" id="KW-0732">Signal</keyword>
<evidence type="ECO:0000256" key="9">
    <source>
        <dbReference type="SAM" id="Phobius"/>
    </source>
</evidence>
<evidence type="ECO:0000256" key="6">
    <source>
        <dbReference type="ARBA" id="ARBA00023157"/>
    </source>
</evidence>
<dbReference type="Proteomes" id="UP000472277">
    <property type="component" value="Unassembled WGS sequence"/>
</dbReference>
<dbReference type="Gene3D" id="2.60.40.10">
    <property type="entry name" value="Immunoglobulins"/>
    <property type="match status" value="3"/>
</dbReference>
<evidence type="ECO:0000256" key="1">
    <source>
        <dbReference type="ARBA" id="ARBA00004167"/>
    </source>
</evidence>
<keyword evidence="8" id="KW-0393">Immunoglobulin domain</keyword>
<keyword evidence="4 9" id="KW-1133">Transmembrane helix</keyword>
<evidence type="ECO:0000256" key="7">
    <source>
        <dbReference type="ARBA" id="ARBA00023180"/>
    </source>
</evidence>
<dbReference type="SUPFAM" id="SSF48726">
    <property type="entry name" value="Immunoglobulin"/>
    <property type="match status" value="3"/>
</dbReference>
<keyword evidence="12" id="KW-1185">Reference proteome</keyword>
<sequence length="391" mass="41970">MPHTPADQDVWISPASVADAVSAAIGDAGFQDTSASRWLTSCHVSGEVIAPSSMTAVAGLPFTLGCNVTIATGDTVKQVRWLNKHKQVLLAYEPGESVRTTSRQDDVELTSSHRNVSAITIKRAGPNDEGCYHCIFDIYPSGAQEGKTCLSIEVKVGNEGNKTAISGKLATMSCWYGLPDKVRQVLWRKTAEQGDTTTLASFAKRGQPSIEEPYRGRMTLNPSLGDTQLSIRPVKTEDEGCYTCEFHTYPEGTRSATACLFVYVLPNPEITYMASSGVIEANCTAAARPAAQMVWNVEGDNRTLGPSVSSSYDQGDGTTLVTSTLLLQEGLPHDLSVKCMVHHRGLDSPMSVNLNVGPALTTIISVSCVAALLLCCLCVCLCKCFLCRDCE</sequence>
<keyword evidence="2 9" id="KW-0812">Transmembrane</keyword>
<dbReference type="SMART" id="SM00406">
    <property type="entry name" value="IGv"/>
    <property type="match status" value="2"/>
</dbReference>
<dbReference type="SMART" id="SM00409">
    <property type="entry name" value="IG"/>
    <property type="match status" value="2"/>
</dbReference>
<dbReference type="Pfam" id="PF07686">
    <property type="entry name" value="V-set"/>
    <property type="match status" value="2"/>
</dbReference>
<evidence type="ECO:0000313" key="11">
    <source>
        <dbReference type="Ensembl" id="ENSSTUP00000074130.1"/>
    </source>
</evidence>
<dbReference type="GO" id="GO:0098632">
    <property type="term" value="F:cell-cell adhesion mediator activity"/>
    <property type="evidence" value="ECO:0007669"/>
    <property type="project" value="InterPro"/>
</dbReference>
<dbReference type="InParanoid" id="A0A674BRW4"/>
<dbReference type="PANTHER" id="PTHR46841">
    <property type="entry name" value="OX-2 MEMBRANE GLYCOPROTEIN"/>
    <property type="match status" value="1"/>
</dbReference>
<proteinExistence type="predicted"/>
<dbReference type="InterPro" id="IPR007110">
    <property type="entry name" value="Ig-like_dom"/>
</dbReference>
<feature type="transmembrane region" description="Helical" evidence="9">
    <location>
        <begin position="359"/>
        <end position="386"/>
    </location>
</feature>
<feature type="domain" description="Ig-like" evidence="10">
    <location>
        <begin position="167"/>
        <end position="257"/>
    </location>
</feature>
<dbReference type="AlphaFoldDB" id="A0A674BRW4"/>
<dbReference type="InterPro" id="IPR013783">
    <property type="entry name" value="Ig-like_fold"/>
</dbReference>
<accession>A0A674BRW4</accession>
<dbReference type="GO" id="GO:0016020">
    <property type="term" value="C:membrane"/>
    <property type="evidence" value="ECO:0007669"/>
    <property type="project" value="UniProtKB-SubCell"/>
</dbReference>
<evidence type="ECO:0000259" key="10">
    <source>
        <dbReference type="PROSITE" id="PS50835"/>
    </source>
</evidence>
<dbReference type="InterPro" id="IPR013106">
    <property type="entry name" value="Ig_V-set"/>
</dbReference>
<gene>
    <name evidence="11" type="primary">LOC115182130</name>
</gene>
<evidence type="ECO:0000256" key="8">
    <source>
        <dbReference type="ARBA" id="ARBA00023319"/>
    </source>
</evidence>